<evidence type="ECO:0000259" key="4">
    <source>
        <dbReference type="PROSITE" id="PS50887"/>
    </source>
</evidence>
<dbReference type="InterPro" id="IPR003018">
    <property type="entry name" value="GAF"/>
</dbReference>
<dbReference type="SMART" id="SM00267">
    <property type="entry name" value="GGDEF"/>
    <property type="match status" value="1"/>
</dbReference>
<dbReference type="CDD" id="cd01949">
    <property type="entry name" value="GGDEF"/>
    <property type="match status" value="1"/>
</dbReference>
<keyword evidence="6" id="KW-1185">Reference proteome</keyword>
<dbReference type="AlphaFoldDB" id="A0A1C3JI01"/>
<name>A0A1C3JI01_9VIBR</name>
<dbReference type="InterPro" id="IPR043128">
    <property type="entry name" value="Rev_trsase/Diguanyl_cyclase"/>
</dbReference>
<organism evidence="5 6">
    <name type="scientific">Vibrio celticus</name>
    <dbReference type="NCBI Taxonomy" id="446372"/>
    <lineage>
        <taxon>Bacteria</taxon>
        <taxon>Pseudomonadati</taxon>
        <taxon>Pseudomonadota</taxon>
        <taxon>Gammaproteobacteria</taxon>
        <taxon>Vibrionales</taxon>
        <taxon>Vibrionaceae</taxon>
        <taxon>Vibrio</taxon>
    </lineage>
</organism>
<dbReference type="InterPro" id="IPR029016">
    <property type="entry name" value="GAF-like_dom_sf"/>
</dbReference>
<dbReference type="SUPFAM" id="SSF55073">
    <property type="entry name" value="Nucleotide cyclase"/>
    <property type="match status" value="1"/>
</dbReference>
<evidence type="ECO:0000256" key="1">
    <source>
        <dbReference type="ARBA" id="ARBA00001946"/>
    </source>
</evidence>
<dbReference type="PANTHER" id="PTHR45138">
    <property type="entry name" value="REGULATORY COMPONENTS OF SENSORY TRANSDUCTION SYSTEM"/>
    <property type="match status" value="1"/>
</dbReference>
<accession>A0A1C3JI01</accession>
<dbReference type="EC" id="2.7.7.65" evidence="2"/>
<evidence type="ECO:0000256" key="2">
    <source>
        <dbReference type="ARBA" id="ARBA00012528"/>
    </source>
</evidence>
<dbReference type="Pfam" id="PF00990">
    <property type="entry name" value="GGDEF"/>
    <property type="match status" value="1"/>
</dbReference>
<dbReference type="GO" id="GO:1902201">
    <property type="term" value="P:negative regulation of bacterial-type flagellum-dependent cell motility"/>
    <property type="evidence" value="ECO:0007669"/>
    <property type="project" value="TreeGrafter"/>
</dbReference>
<dbReference type="Pfam" id="PF01590">
    <property type="entry name" value="GAF"/>
    <property type="match status" value="1"/>
</dbReference>
<dbReference type="Gene3D" id="3.30.450.40">
    <property type="match status" value="1"/>
</dbReference>
<dbReference type="NCBIfam" id="TIGR00254">
    <property type="entry name" value="GGDEF"/>
    <property type="match status" value="1"/>
</dbReference>
<dbReference type="Gene3D" id="3.30.70.270">
    <property type="match status" value="1"/>
</dbReference>
<sequence>MLTQSRRSRLLFIGPMRYFAYKPIDYYVFLHFTLLNIPNINVAINFGCSGASFMNQASESEIVIRRLYQITNDYRKGFDIQIAQLLIMGLERFNLDIGILSKVEGNTYLVEHSVTPEGVELNSGDIFDYRSTYCEITCKSIGPICIEHCGKHDKYAKHPAYQSFGLESYIGVPIFVNDELYGTLNFSSPAPYHREFKEFDVDVMRLMASWIEVELVRRQQERKLKELNEKLEYQALYDPLTHLPNRRCLFKTLNAEVEQLKGSLGKGTLAVVDIDFFKQVNDTYGHQMGDVVLKKVANVLSNNTQEGEFVARFGGEEFILWYPNKTPSCVEDKFMTLLQEMKKITLDRKPVTISIGACHFELSTGDTKGERMSALDKLIKVADECLYIAKQNGRDQFISRPYHQERSGI</sequence>
<feature type="domain" description="GGDEF" evidence="4">
    <location>
        <begin position="265"/>
        <end position="402"/>
    </location>
</feature>
<gene>
    <name evidence="5" type="primary">ydaM_3</name>
    <name evidence="5" type="ORF">VCE7224_03413</name>
</gene>
<dbReference type="PROSITE" id="PS50887">
    <property type="entry name" value="GGDEF"/>
    <property type="match status" value="1"/>
</dbReference>
<reference evidence="6" key="1">
    <citation type="submission" date="2016-06" db="EMBL/GenBank/DDBJ databases">
        <authorList>
            <person name="Rodrigo-Torres L."/>
            <person name="Arahal D.R."/>
        </authorList>
    </citation>
    <scope>NUCLEOTIDE SEQUENCE [LARGE SCALE GENOMIC DNA]</scope>
    <source>
        <strain evidence="6">CECT 7224</strain>
    </source>
</reference>
<proteinExistence type="predicted"/>
<evidence type="ECO:0000313" key="6">
    <source>
        <dbReference type="Proteomes" id="UP000092819"/>
    </source>
</evidence>
<dbReference type="InterPro" id="IPR000160">
    <property type="entry name" value="GGDEF_dom"/>
</dbReference>
<protein>
    <recommendedName>
        <fullName evidence="2">diguanylate cyclase</fullName>
        <ecNumber evidence="2">2.7.7.65</ecNumber>
    </recommendedName>
</protein>
<dbReference type="Proteomes" id="UP000092819">
    <property type="component" value="Unassembled WGS sequence"/>
</dbReference>
<keyword evidence="5" id="KW-0548">Nucleotidyltransferase</keyword>
<keyword evidence="5" id="KW-0808">Transferase</keyword>
<dbReference type="InterPro" id="IPR029787">
    <property type="entry name" value="Nucleotide_cyclase"/>
</dbReference>
<dbReference type="GO" id="GO:0052621">
    <property type="term" value="F:diguanylate cyclase activity"/>
    <property type="evidence" value="ECO:0007669"/>
    <property type="project" value="UniProtKB-EC"/>
</dbReference>
<dbReference type="InterPro" id="IPR050469">
    <property type="entry name" value="Diguanylate_Cyclase"/>
</dbReference>
<dbReference type="GO" id="GO:0005886">
    <property type="term" value="C:plasma membrane"/>
    <property type="evidence" value="ECO:0007669"/>
    <property type="project" value="TreeGrafter"/>
</dbReference>
<dbReference type="SUPFAM" id="SSF55781">
    <property type="entry name" value="GAF domain-like"/>
    <property type="match status" value="1"/>
</dbReference>
<comment type="cofactor">
    <cofactor evidence="1">
        <name>Mg(2+)</name>
        <dbReference type="ChEBI" id="CHEBI:18420"/>
    </cofactor>
</comment>
<dbReference type="EMBL" id="FLQZ01000079">
    <property type="protein sequence ID" value="SBT14648.1"/>
    <property type="molecule type" value="Genomic_DNA"/>
</dbReference>
<dbReference type="GO" id="GO:0043709">
    <property type="term" value="P:cell adhesion involved in single-species biofilm formation"/>
    <property type="evidence" value="ECO:0007669"/>
    <property type="project" value="TreeGrafter"/>
</dbReference>
<dbReference type="PANTHER" id="PTHR45138:SF9">
    <property type="entry name" value="DIGUANYLATE CYCLASE DGCM-RELATED"/>
    <property type="match status" value="1"/>
</dbReference>
<comment type="catalytic activity">
    <reaction evidence="3">
        <text>2 GTP = 3',3'-c-di-GMP + 2 diphosphate</text>
        <dbReference type="Rhea" id="RHEA:24898"/>
        <dbReference type="ChEBI" id="CHEBI:33019"/>
        <dbReference type="ChEBI" id="CHEBI:37565"/>
        <dbReference type="ChEBI" id="CHEBI:58805"/>
        <dbReference type="EC" id="2.7.7.65"/>
    </reaction>
</comment>
<dbReference type="FunFam" id="3.30.70.270:FF:000001">
    <property type="entry name" value="Diguanylate cyclase domain protein"/>
    <property type="match status" value="1"/>
</dbReference>
<evidence type="ECO:0000256" key="3">
    <source>
        <dbReference type="ARBA" id="ARBA00034247"/>
    </source>
</evidence>
<evidence type="ECO:0000313" key="5">
    <source>
        <dbReference type="EMBL" id="SBT14648.1"/>
    </source>
</evidence>